<dbReference type="RefSeq" id="WP_256312528.1">
    <property type="nucleotide sequence ID" value="NZ_JANGAC010000016.1"/>
</dbReference>
<evidence type="ECO:0000313" key="1">
    <source>
        <dbReference type="EMBL" id="MCQ4924937.1"/>
    </source>
</evidence>
<dbReference type="EMBL" id="JANGAC010000016">
    <property type="protein sequence ID" value="MCQ4924937.1"/>
    <property type="molecule type" value="Genomic_DNA"/>
</dbReference>
<reference evidence="1 2" key="1">
    <citation type="submission" date="2022-06" db="EMBL/GenBank/DDBJ databases">
        <title>Isolation of gut microbiota from human fecal samples.</title>
        <authorList>
            <person name="Pamer E.G."/>
            <person name="Barat B."/>
            <person name="Waligurski E."/>
            <person name="Medina S."/>
            <person name="Paddock L."/>
            <person name="Mostad J."/>
        </authorList>
    </citation>
    <scope>NUCLEOTIDE SEQUENCE [LARGE SCALE GENOMIC DNA]</scope>
    <source>
        <strain evidence="1 2">DFI.7.95</strain>
    </source>
</reference>
<keyword evidence="2" id="KW-1185">Reference proteome</keyword>
<proteinExistence type="predicted"/>
<organism evidence="1 2">
    <name type="scientific">Tissierella carlieri</name>
    <dbReference type="NCBI Taxonomy" id="689904"/>
    <lineage>
        <taxon>Bacteria</taxon>
        <taxon>Bacillati</taxon>
        <taxon>Bacillota</taxon>
        <taxon>Tissierellia</taxon>
        <taxon>Tissierellales</taxon>
        <taxon>Tissierellaceae</taxon>
        <taxon>Tissierella</taxon>
    </lineage>
</organism>
<protein>
    <submittedName>
        <fullName evidence="1">Uncharacterized protein</fullName>
    </submittedName>
</protein>
<evidence type="ECO:0000313" key="2">
    <source>
        <dbReference type="Proteomes" id="UP001524478"/>
    </source>
</evidence>
<gene>
    <name evidence="1" type="ORF">NE686_17680</name>
</gene>
<name>A0ABT1SEZ1_9FIRM</name>
<sequence>MKYIGINNKIHDLDEDIVRILETANKREKSGEIKKEELEILQHLMCIESCSFDEEWYEVYILLNHENIIETVYLKNE</sequence>
<comment type="caution">
    <text evidence="1">The sequence shown here is derived from an EMBL/GenBank/DDBJ whole genome shotgun (WGS) entry which is preliminary data.</text>
</comment>
<dbReference type="Proteomes" id="UP001524478">
    <property type="component" value="Unassembled WGS sequence"/>
</dbReference>
<accession>A0ABT1SEZ1</accession>